<keyword evidence="1" id="KW-0175">Coiled coil</keyword>
<accession>A0AA48L3F0</accession>
<evidence type="ECO:0000256" key="2">
    <source>
        <dbReference type="SAM" id="MobiDB-lite"/>
    </source>
</evidence>
<dbReference type="KEGG" id="ccac:CcaHIS019_0400550"/>
<protein>
    <submittedName>
        <fullName evidence="3">Uncharacterized protein</fullName>
    </submittedName>
</protein>
<feature type="coiled-coil region" evidence="1">
    <location>
        <begin position="42"/>
        <end position="72"/>
    </location>
</feature>
<organism evidence="3 4">
    <name type="scientific">Cutaneotrichosporon cavernicola</name>
    <dbReference type="NCBI Taxonomy" id="279322"/>
    <lineage>
        <taxon>Eukaryota</taxon>
        <taxon>Fungi</taxon>
        <taxon>Dikarya</taxon>
        <taxon>Basidiomycota</taxon>
        <taxon>Agaricomycotina</taxon>
        <taxon>Tremellomycetes</taxon>
        <taxon>Trichosporonales</taxon>
        <taxon>Trichosporonaceae</taxon>
        <taxon>Cutaneotrichosporon</taxon>
    </lineage>
</organism>
<keyword evidence="4" id="KW-1185">Reference proteome</keyword>
<evidence type="ECO:0000313" key="4">
    <source>
        <dbReference type="Proteomes" id="UP001233271"/>
    </source>
</evidence>
<reference evidence="3" key="1">
    <citation type="journal article" date="2023" name="BMC Genomics">
        <title>Chromosome-level genome assemblies of Cutaneotrichosporon spp. (Trichosporonales, Basidiomycota) reveal imbalanced evolution between nucleotide sequences and chromosome synteny.</title>
        <authorList>
            <person name="Kobayashi Y."/>
            <person name="Kayamori A."/>
            <person name="Aoki K."/>
            <person name="Shiwa Y."/>
            <person name="Matsutani M."/>
            <person name="Fujita N."/>
            <person name="Sugita T."/>
            <person name="Iwasaki W."/>
            <person name="Tanaka N."/>
            <person name="Takashima M."/>
        </authorList>
    </citation>
    <scope>NUCLEOTIDE SEQUENCE</scope>
    <source>
        <strain evidence="3">HIS019</strain>
    </source>
</reference>
<evidence type="ECO:0000313" key="3">
    <source>
        <dbReference type="EMBL" id="BEI91235.1"/>
    </source>
</evidence>
<feature type="compositionally biased region" description="Polar residues" evidence="2">
    <location>
        <begin position="261"/>
        <end position="272"/>
    </location>
</feature>
<sequence length="505" mass="54342">MDTPPSRSTRRRLHADTASLSPAHISEDGDGAGTPGPTRARIANLEKQVQELRKVEANAREKERLADDWTDERALLRHQLELEGARTAKLRSQAESVQLRAELNRDEVYLLAAVAAQKAALASADDEWAALEAEMAAQKTNVQRIASDHALALTESRAADLEDVTARKDARIVALEAQLEAANTSLAHQRAAESRARVSSEREGEAVVALEEQLAEKADATAALDGQLKELRGKLTKLEDAHRALVEKEADARAEIKRLQDASSKNTDSGEQVTELRVQLRAAKAEASKHEKAAEAAREEAEDTKAEYKDVLKTLKDKYRSAKAETARLAGVEEELEALKAAPPKKAPRKKATPVETPEKPKKKAKAVTASPDPSDKPAKTRKTSPIADESEDEAPKKKARKSKPKPLQETEDNGQSSPPVKKPKAKGKVAATPADSDAETPAPAPQKKKKRILGGAAPAFTWDPILNSGDGVIPSFLSPVSGKGATGTIPRAGFGALSARTTRF</sequence>
<gene>
    <name evidence="3" type="ORF">CcaverHIS019_0400550</name>
</gene>
<evidence type="ECO:0000256" key="1">
    <source>
        <dbReference type="SAM" id="Coils"/>
    </source>
</evidence>
<proteinExistence type="predicted"/>
<dbReference type="RefSeq" id="XP_060456500.1">
    <property type="nucleotide sequence ID" value="XM_060599847.1"/>
</dbReference>
<dbReference type="GeneID" id="85495105"/>
<feature type="compositionally biased region" description="Basic and acidic residues" evidence="2">
    <location>
        <begin position="283"/>
        <end position="307"/>
    </location>
</feature>
<feature type="region of interest" description="Disordered" evidence="2">
    <location>
        <begin position="1"/>
        <end position="39"/>
    </location>
</feature>
<dbReference type="Proteomes" id="UP001233271">
    <property type="component" value="Chromosome 4"/>
</dbReference>
<feature type="region of interest" description="Disordered" evidence="2">
    <location>
        <begin position="336"/>
        <end position="453"/>
    </location>
</feature>
<feature type="region of interest" description="Disordered" evidence="2">
    <location>
        <begin position="258"/>
        <end position="307"/>
    </location>
</feature>
<dbReference type="EMBL" id="AP028215">
    <property type="protein sequence ID" value="BEI91235.1"/>
    <property type="molecule type" value="Genomic_DNA"/>
</dbReference>
<name>A0AA48L3F0_9TREE</name>
<dbReference type="AlphaFoldDB" id="A0AA48L3F0"/>